<dbReference type="AlphaFoldDB" id="A0A919P4J8"/>
<keyword evidence="2 5" id="KW-0812">Transmembrane</keyword>
<sequence length="239" mass="24309">MRVVEAVDDEDDPARGQARRQWLADVNDGLIASAGMVEGVAQAGATAGVILVSGVATVLVGVATVAGIRFAEASDERDAHDALVEAERHRVATDPAAELAELAEIYEEKGLSPQLARQVAEELTAHDALAAQLDAEYRLAGPADVARPGASAARAGAAFATGAVLPLLVSTLVPPSVRVSLTVVVVVAALVVSATLAARSGRTSAVRAVVRTVGIGVLAMLITIGLGSLLDLSEAEVEL</sequence>
<organism evidence="6 7">
    <name type="scientific">Cellulomonas chitinilytica</name>
    <dbReference type="NCBI Taxonomy" id="398759"/>
    <lineage>
        <taxon>Bacteria</taxon>
        <taxon>Bacillati</taxon>
        <taxon>Actinomycetota</taxon>
        <taxon>Actinomycetes</taxon>
        <taxon>Micrococcales</taxon>
        <taxon>Cellulomonadaceae</taxon>
        <taxon>Cellulomonas</taxon>
    </lineage>
</organism>
<feature type="transmembrane region" description="Helical" evidence="5">
    <location>
        <begin position="209"/>
        <end position="230"/>
    </location>
</feature>
<evidence type="ECO:0000256" key="3">
    <source>
        <dbReference type="ARBA" id="ARBA00022989"/>
    </source>
</evidence>
<keyword evidence="7" id="KW-1185">Reference proteome</keyword>
<evidence type="ECO:0000256" key="4">
    <source>
        <dbReference type="ARBA" id="ARBA00023136"/>
    </source>
</evidence>
<evidence type="ECO:0000256" key="2">
    <source>
        <dbReference type="ARBA" id="ARBA00022692"/>
    </source>
</evidence>
<dbReference type="GO" id="GO:0030026">
    <property type="term" value="P:intracellular manganese ion homeostasis"/>
    <property type="evidence" value="ECO:0007669"/>
    <property type="project" value="InterPro"/>
</dbReference>
<name>A0A919P4J8_9CELL</name>
<comment type="subcellular location">
    <subcellularLocation>
        <location evidence="1">Endomembrane system</location>
        <topology evidence="1">Multi-pass membrane protein</topology>
    </subcellularLocation>
</comment>
<dbReference type="InterPro" id="IPR008217">
    <property type="entry name" value="Ccc1_fam"/>
</dbReference>
<protein>
    <submittedName>
        <fullName evidence="6">Membrane protein</fullName>
    </submittedName>
</protein>
<feature type="transmembrane region" description="Helical" evidence="5">
    <location>
        <begin position="179"/>
        <end position="197"/>
    </location>
</feature>
<accession>A0A919P4J8</accession>
<evidence type="ECO:0000313" key="7">
    <source>
        <dbReference type="Proteomes" id="UP000632740"/>
    </source>
</evidence>
<keyword evidence="3 5" id="KW-1133">Transmembrane helix</keyword>
<evidence type="ECO:0000256" key="5">
    <source>
        <dbReference type="SAM" id="Phobius"/>
    </source>
</evidence>
<reference evidence="6" key="1">
    <citation type="submission" date="2021-01" db="EMBL/GenBank/DDBJ databases">
        <title>Whole genome shotgun sequence of Cellulomonas chitinilytica NBRC 110799.</title>
        <authorList>
            <person name="Komaki H."/>
            <person name="Tamura T."/>
        </authorList>
    </citation>
    <scope>NUCLEOTIDE SEQUENCE</scope>
    <source>
        <strain evidence="6">NBRC 110799</strain>
    </source>
</reference>
<keyword evidence="4 5" id="KW-0472">Membrane</keyword>
<evidence type="ECO:0000256" key="1">
    <source>
        <dbReference type="ARBA" id="ARBA00004127"/>
    </source>
</evidence>
<dbReference type="Proteomes" id="UP000632740">
    <property type="component" value="Unassembled WGS sequence"/>
</dbReference>
<proteinExistence type="predicted"/>
<dbReference type="PANTHER" id="PTHR31851">
    <property type="entry name" value="FE(2+)/MN(2+) TRANSPORTER PCL1"/>
    <property type="match status" value="1"/>
</dbReference>
<dbReference type="GO" id="GO:0012505">
    <property type="term" value="C:endomembrane system"/>
    <property type="evidence" value="ECO:0007669"/>
    <property type="project" value="UniProtKB-SubCell"/>
</dbReference>
<dbReference type="GO" id="GO:0005384">
    <property type="term" value="F:manganese ion transmembrane transporter activity"/>
    <property type="evidence" value="ECO:0007669"/>
    <property type="project" value="InterPro"/>
</dbReference>
<feature type="transmembrane region" description="Helical" evidence="5">
    <location>
        <begin position="155"/>
        <end position="173"/>
    </location>
</feature>
<dbReference type="Pfam" id="PF01988">
    <property type="entry name" value="VIT1"/>
    <property type="match status" value="1"/>
</dbReference>
<feature type="transmembrane region" description="Helical" evidence="5">
    <location>
        <begin position="45"/>
        <end position="68"/>
    </location>
</feature>
<comment type="caution">
    <text evidence="6">The sequence shown here is derived from an EMBL/GenBank/DDBJ whole genome shotgun (WGS) entry which is preliminary data.</text>
</comment>
<dbReference type="EMBL" id="BONK01000009">
    <property type="protein sequence ID" value="GIG22125.1"/>
    <property type="molecule type" value="Genomic_DNA"/>
</dbReference>
<gene>
    <name evidence="6" type="ORF">Cch01nite_28490</name>
</gene>
<evidence type="ECO:0000313" key="6">
    <source>
        <dbReference type="EMBL" id="GIG22125.1"/>
    </source>
</evidence>